<feature type="domain" description="Lysidine-tRNA(Ile) synthetase C-terminal" evidence="9">
    <location>
        <begin position="385"/>
        <end position="456"/>
    </location>
</feature>
<dbReference type="PANTHER" id="PTHR43033:SF1">
    <property type="entry name" value="TRNA(ILE)-LYSIDINE SYNTHASE-RELATED"/>
    <property type="match status" value="1"/>
</dbReference>
<dbReference type="EMBL" id="CP068053">
    <property type="protein sequence ID" value="QQS98811.1"/>
    <property type="molecule type" value="Genomic_DNA"/>
</dbReference>
<evidence type="ECO:0000256" key="4">
    <source>
        <dbReference type="ARBA" id="ARBA00022694"/>
    </source>
</evidence>
<dbReference type="GO" id="GO:0006400">
    <property type="term" value="P:tRNA modification"/>
    <property type="evidence" value="ECO:0007669"/>
    <property type="project" value="UniProtKB-UniRule"/>
</dbReference>
<dbReference type="AlphaFoldDB" id="A0A974RYT0"/>
<evidence type="ECO:0000256" key="5">
    <source>
        <dbReference type="ARBA" id="ARBA00022741"/>
    </source>
</evidence>
<dbReference type="InterPro" id="IPR014729">
    <property type="entry name" value="Rossmann-like_a/b/a_fold"/>
</dbReference>
<dbReference type="InterPro" id="IPR012795">
    <property type="entry name" value="tRNA_Ile_lys_synt_N"/>
</dbReference>
<dbReference type="SUPFAM" id="SSF52402">
    <property type="entry name" value="Adenine nucleotide alpha hydrolases-like"/>
    <property type="match status" value="1"/>
</dbReference>
<evidence type="ECO:0000256" key="6">
    <source>
        <dbReference type="ARBA" id="ARBA00022840"/>
    </source>
</evidence>
<organism evidence="10 11">
    <name type="scientific">Peribacillus psychrosaccharolyticus</name>
    <name type="common">Bacillus psychrosaccharolyticus</name>
    <dbReference type="NCBI Taxonomy" id="1407"/>
    <lineage>
        <taxon>Bacteria</taxon>
        <taxon>Bacillati</taxon>
        <taxon>Bacillota</taxon>
        <taxon>Bacilli</taxon>
        <taxon>Bacillales</taxon>
        <taxon>Bacillaceae</taxon>
        <taxon>Peribacillus</taxon>
    </lineage>
</organism>
<dbReference type="SMART" id="SM00977">
    <property type="entry name" value="TilS_C"/>
    <property type="match status" value="1"/>
</dbReference>
<dbReference type="NCBIfam" id="TIGR02432">
    <property type="entry name" value="lysidine_TilS_N"/>
    <property type="match status" value="1"/>
</dbReference>
<dbReference type="Pfam" id="PF09179">
    <property type="entry name" value="TilS"/>
    <property type="match status" value="1"/>
</dbReference>
<dbReference type="InterPro" id="IPR015262">
    <property type="entry name" value="tRNA_Ile_lys_synt_subst-bd"/>
</dbReference>
<evidence type="ECO:0000256" key="1">
    <source>
        <dbReference type="ARBA" id="ARBA00004496"/>
    </source>
</evidence>
<dbReference type="NCBIfam" id="TIGR02433">
    <property type="entry name" value="lysidine_TilS_C"/>
    <property type="match status" value="1"/>
</dbReference>
<keyword evidence="6 8" id="KW-0067">ATP-binding</keyword>
<keyword evidence="3 8" id="KW-0436">Ligase</keyword>
<dbReference type="RefSeq" id="WP_040374973.1">
    <property type="nucleotide sequence ID" value="NZ_CP068053.1"/>
</dbReference>
<dbReference type="HAMAP" id="MF_01161">
    <property type="entry name" value="tRNA_Ile_lys_synt"/>
    <property type="match status" value="1"/>
</dbReference>
<accession>A0A974RYT0</accession>
<evidence type="ECO:0000256" key="8">
    <source>
        <dbReference type="HAMAP-Rule" id="MF_01161"/>
    </source>
</evidence>
<dbReference type="InterPro" id="IPR011063">
    <property type="entry name" value="TilS/TtcA_N"/>
</dbReference>
<evidence type="ECO:0000256" key="2">
    <source>
        <dbReference type="ARBA" id="ARBA00022490"/>
    </source>
</evidence>
<sequence>MFERKVIEYIETHQLIPKGSHILVGVSGGPDSLVLLHLLKSWQELFECQIVCAHVDHMFRGKESFDDYVFVEKTCMEWGIPFEGKQIDVTAYMNASGESTQLAARNLRYAFFQEVMEKHHLNLLVLGHHGDDQVETMLMRLTRGSAEMARAGIPVKRPFASGYIARPLLCAARSEIEAYAKEHGLEPRMDPSNEKNDYLRNRFRHVVLPFLKKENPNVHEHFQRFSEELTDDEVYLQSLAAKELDGIWLEKKKDGSIIDLERLLMVPKPLQRRMIHLILNYLYIKRPSSLSAIHIDQLLTLFTNPHPSAELHLPDGLIIEKSYQKGIFRFFTNESPEYSIKLDVPGETILPNGYIIKAHYIKDEISVLNGNHSFLVSASSVSLPLTARTRVNGDRMTVKGLGGTKKLKGIFIDKKIPRQERTTWPVVVDQAGEIVWLPGLKKSVLESEHTQNETSFIYLEYKKA</sequence>
<gene>
    <name evidence="8 10" type="primary">tilS</name>
    <name evidence="10" type="ORF">I6J18_14095</name>
</gene>
<keyword evidence="2 8" id="KW-0963">Cytoplasm</keyword>
<dbReference type="GO" id="GO:0005737">
    <property type="term" value="C:cytoplasm"/>
    <property type="evidence" value="ECO:0007669"/>
    <property type="project" value="UniProtKB-SubCell"/>
</dbReference>
<evidence type="ECO:0000313" key="11">
    <source>
        <dbReference type="Proteomes" id="UP000595254"/>
    </source>
</evidence>
<keyword evidence="11" id="KW-1185">Reference proteome</keyword>
<comment type="similarity">
    <text evidence="8">Belongs to the tRNA(Ile)-lysidine synthase family.</text>
</comment>
<dbReference type="Gene3D" id="3.30.465.60">
    <property type="match status" value="1"/>
</dbReference>
<feature type="binding site" evidence="8">
    <location>
        <begin position="27"/>
        <end position="32"/>
    </location>
    <ligand>
        <name>ATP</name>
        <dbReference type="ChEBI" id="CHEBI:30616"/>
    </ligand>
</feature>
<proteinExistence type="inferred from homology"/>
<dbReference type="Pfam" id="PF01171">
    <property type="entry name" value="ATP_bind_3"/>
    <property type="match status" value="1"/>
</dbReference>
<comment type="domain">
    <text evidence="8">The N-terminal region contains the highly conserved SGGXDS motif, predicted to be a P-loop motif involved in ATP binding.</text>
</comment>
<dbReference type="CDD" id="cd01992">
    <property type="entry name" value="TilS_N"/>
    <property type="match status" value="1"/>
</dbReference>
<reference evidence="10 11" key="1">
    <citation type="submission" date="2021-01" db="EMBL/GenBank/DDBJ databases">
        <title>FDA dAtabase for Regulatory Grade micrObial Sequences (FDA-ARGOS): Supporting development and validation of Infectious Disease Dx tests.</title>
        <authorList>
            <person name="Nelson B."/>
            <person name="Plummer A."/>
            <person name="Tallon L."/>
            <person name="Sadzewicz L."/>
            <person name="Zhao X."/>
            <person name="Boylan J."/>
            <person name="Ott S."/>
            <person name="Bowen H."/>
            <person name="Vavikolanu K."/>
            <person name="Mehta A."/>
            <person name="Aluvathingal J."/>
            <person name="Nadendla S."/>
            <person name="Myers T."/>
            <person name="Yan Y."/>
            <person name="Sichtig H."/>
        </authorList>
    </citation>
    <scope>NUCLEOTIDE SEQUENCE [LARGE SCALE GENOMIC DNA]</scope>
    <source>
        <strain evidence="10 11">FDAARGOS_1161</strain>
    </source>
</reference>
<comment type="function">
    <text evidence="8">Ligates lysine onto the cytidine present at position 34 of the AUA codon-specific tRNA(Ile) that contains the anticodon CAU, in an ATP-dependent manner. Cytidine is converted to lysidine, thus changing the amino acid specificity of the tRNA from methionine to isoleucine.</text>
</comment>
<dbReference type="SUPFAM" id="SSF82829">
    <property type="entry name" value="MesJ substrate recognition domain-like"/>
    <property type="match status" value="1"/>
</dbReference>
<dbReference type="Proteomes" id="UP000595254">
    <property type="component" value="Chromosome"/>
</dbReference>
<dbReference type="InterPro" id="IPR012796">
    <property type="entry name" value="Lysidine-tRNA-synth_C"/>
</dbReference>
<keyword evidence="5 8" id="KW-0547">Nucleotide-binding</keyword>
<comment type="catalytic activity">
    <reaction evidence="7 8">
        <text>cytidine(34) in tRNA(Ile2) + L-lysine + ATP = lysidine(34) in tRNA(Ile2) + AMP + diphosphate + H(+)</text>
        <dbReference type="Rhea" id="RHEA:43744"/>
        <dbReference type="Rhea" id="RHEA-COMP:10625"/>
        <dbReference type="Rhea" id="RHEA-COMP:10670"/>
        <dbReference type="ChEBI" id="CHEBI:15378"/>
        <dbReference type="ChEBI" id="CHEBI:30616"/>
        <dbReference type="ChEBI" id="CHEBI:32551"/>
        <dbReference type="ChEBI" id="CHEBI:33019"/>
        <dbReference type="ChEBI" id="CHEBI:82748"/>
        <dbReference type="ChEBI" id="CHEBI:83665"/>
        <dbReference type="ChEBI" id="CHEBI:456215"/>
        <dbReference type="EC" id="6.3.4.19"/>
    </reaction>
</comment>
<keyword evidence="4 8" id="KW-0819">tRNA processing</keyword>
<dbReference type="SUPFAM" id="SSF56037">
    <property type="entry name" value="PheT/TilS domain"/>
    <property type="match status" value="1"/>
</dbReference>
<dbReference type="Gene3D" id="3.40.50.620">
    <property type="entry name" value="HUPs"/>
    <property type="match status" value="1"/>
</dbReference>
<evidence type="ECO:0000313" key="10">
    <source>
        <dbReference type="EMBL" id="QQS98811.1"/>
    </source>
</evidence>
<evidence type="ECO:0000256" key="7">
    <source>
        <dbReference type="ARBA" id="ARBA00048539"/>
    </source>
</evidence>
<dbReference type="GO" id="GO:0005524">
    <property type="term" value="F:ATP binding"/>
    <property type="evidence" value="ECO:0007669"/>
    <property type="project" value="UniProtKB-UniRule"/>
</dbReference>
<evidence type="ECO:0000256" key="3">
    <source>
        <dbReference type="ARBA" id="ARBA00022598"/>
    </source>
</evidence>
<dbReference type="PANTHER" id="PTHR43033">
    <property type="entry name" value="TRNA(ILE)-LYSIDINE SYNTHASE-RELATED"/>
    <property type="match status" value="1"/>
</dbReference>
<comment type="subcellular location">
    <subcellularLocation>
        <location evidence="1 8">Cytoplasm</location>
    </subcellularLocation>
</comment>
<dbReference type="KEGG" id="ppsr:I6J18_14095"/>
<dbReference type="GO" id="GO:0032267">
    <property type="term" value="F:tRNA(Ile)-lysidine synthase activity"/>
    <property type="evidence" value="ECO:0007669"/>
    <property type="project" value="UniProtKB-EC"/>
</dbReference>
<dbReference type="InterPro" id="IPR012094">
    <property type="entry name" value="tRNA_Ile_lys_synt"/>
</dbReference>
<dbReference type="Pfam" id="PF11734">
    <property type="entry name" value="TilS_C"/>
    <property type="match status" value="1"/>
</dbReference>
<evidence type="ECO:0000259" key="9">
    <source>
        <dbReference type="SMART" id="SM00977"/>
    </source>
</evidence>
<protein>
    <recommendedName>
        <fullName evidence="8">tRNA(Ile)-lysidine synthase</fullName>
        <ecNumber evidence="8">6.3.4.19</ecNumber>
    </recommendedName>
    <alternativeName>
        <fullName evidence="8">tRNA(Ile)-2-lysyl-cytidine synthase</fullName>
    </alternativeName>
    <alternativeName>
        <fullName evidence="8">tRNA(Ile)-lysidine synthetase</fullName>
    </alternativeName>
</protein>
<name>A0A974RYT0_PERPY</name>
<dbReference type="EC" id="6.3.4.19" evidence="8"/>